<evidence type="ECO:0000313" key="3">
    <source>
        <dbReference type="EMBL" id="TMM57280.1"/>
    </source>
</evidence>
<name>A0A5S3PRB6_9FLAO</name>
<dbReference type="Proteomes" id="UP000310314">
    <property type="component" value="Unassembled WGS sequence"/>
</dbReference>
<evidence type="ECO:0000256" key="1">
    <source>
        <dbReference type="SAM" id="SignalP"/>
    </source>
</evidence>
<sequence>MKKVNLLLAAILLMVGAVNAQYNKTIKGKTFDRIKLDGNIRLYLEQGPEVELDIKARKPHYVDDYSIGVRNNVLYIQVRNNHSGATPKLKIFLKHPQLKGVDVDGLVHVNTTGPIKGEEFKLKGDGLIRGHVDLDVEYLKVDLDGMCFMSISGKADRSVLQLDGLGRINAGDLETIEVSKSAEGLAGIRLQ</sequence>
<feature type="signal peptide" evidence="1">
    <location>
        <begin position="1"/>
        <end position="20"/>
    </location>
</feature>
<organism evidence="3 4">
    <name type="scientific">Maribacter algarum</name>
    <name type="common">ex Zhang et al. 2020</name>
    <dbReference type="NCBI Taxonomy" id="2578118"/>
    <lineage>
        <taxon>Bacteria</taxon>
        <taxon>Pseudomonadati</taxon>
        <taxon>Bacteroidota</taxon>
        <taxon>Flavobacteriia</taxon>
        <taxon>Flavobacteriales</taxon>
        <taxon>Flavobacteriaceae</taxon>
        <taxon>Maribacter</taxon>
    </lineage>
</organism>
<keyword evidence="4" id="KW-1185">Reference proteome</keyword>
<proteinExistence type="predicted"/>
<dbReference type="InterPro" id="IPR021255">
    <property type="entry name" value="DUF2807"/>
</dbReference>
<feature type="chain" id="PRO_5024351556" description="Putative auto-transporter adhesin head GIN domain-containing protein" evidence="1">
    <location>
        <begin position="21"/>
        <end position="191"/>
    </location>
</feature>
<accession>A0A5S3PRB6</accession>
<reference evidence="3 4" key="1">
    <citation type="submission" date="2019-05" db="EMBL/GenBank/DDBJ databases">
        <authorList>
            <person name="Zhang J.-Y."/>
            <person name="Feg X."/>
            <person name="Du Z.-J."/>
        </authorList>
    </citation>
    <scope>NUCLEOTIDE SEQUENCE [LARGE SCALE GENOMIC DNA]</scope>
    <source>
        <strain evidence="3 4">RZ26</strain>
    </source>
</reference>
<dbReference type="Pfam" id="PF10988">
    <property type="entry name" value="DUF2807"/>
    <property type="match status" value="1"/>
</dbReference>
<keyword evidence="1" id="KW-0732">Signal</keyword>
<protein>
    <recommendedName>
        <fullName evidence="2">Putative auto-transporter adhesin head GIN domain-containing protein</fullName>
    </recommendedName>
</protein>
<dbReference type="AlphaFoldDB" id="A0A5S3PRB6"/>
<comment type="caution">
    <text evidence="3">The sequence shown here is derived from an EMBL/GenBank/DDBJ whole genome shotgun (WGS) entry which is preliminary data.</text>
</comment>
<dbReference type="Gene3D" id="2.160.20.120">
    <property type="match status" value="1"/>
</dbReference>
<dbReference type="RefSeq" id="WP_138658263.1">
    <property type="nucleotide sequence ID" value="NZ_VATY01000002.1"/>
</dbReference>
<evidence type="ECO:0000313" key="4">
    <source>
        <dbReference type="Proteomes" id="UP000310314"/>
    </source>
</evidence>
<dbReference type="EMBL" id="VATY01000002">
    <property type="protein sequence ID" value="TMM57280.1"/>
    <property type="molecule type" value="Genomic_DNA"/>
</dbReference>
<dbReference type="OrthoDB" id="1426270at2"/>
<gene>
    <name evidence="3" type="ORF">FEE95_12400</name>
</gene>
<feature type="domain" description="Putative auto-transporter adhesin head GIN" evidence="2">
    <location>
        <begin position="31"/>
        <end position="189"/>
    </location>
</feature>
<evidence type="ECO:0000259" key="2">
    <source>
        <dbReference type="Pfam" id="PF10988"/>
    </source>
</evidence>